<dbReference type="Proteomes" id="UP001189122">
    <property type="component" value="Unassembled WGS sequence"/>
</dbReference>
<feature type="region of interest" description="Disordered" evidence="3">
    <location>
        <begin position="281"/>
        <end position="307"/>
    </location>
</feature>
<organism evidence="4">
    <name type="scientific">Spirodela intermedia</name>
    <name type="common">Intermediate duckweed</name>
    <dbReference type="NCBI Taxonomy" id="51605"/>
    <lineage>
        <taxon>Eukaryota</taxon>
        <taxon>Viridiplantae</taxon>
        <taxon>Streptophyta</taxon>
        <taxon>Embryophyta</taxon>
        <taxon>Tracheophyta</taxon>
        <taxon>Spermatophyta</taxon>
        <taxon>Magnoliopsida</taxon>
        <taxon>Liliopsida</taxon>
        <taxon>Araceae</taxon>
        <taxon>Lemnoideae</taxon>
        <taxon>Spirodela</taxon>
    </lineage>
</organism>
<evidence type="ECO:0000313" key="5">
    <source>
        <dbReference type="Proteomes" id="UP001189122"/>
    </source>
</evidence>
<dbReference type="GO" id="GO:0006264">
    <property type="term" value="P:mitochondrial DNA replication"/>
    <property type="evidence" value="ECO:0007669"/>
    <property type="project" value="TreeGrafter"/>
</dbReference>
<evidence type="ECO:0000256" key="2">
    <source>
        <dbReference type="PROSITE-ProRule" id="PRU00252"/>
    </source>
</evidence>
<dbReference type="PROSITE" id="PS50935">
    <property type="entry name" value="SSB"/>
    <property type="match status" value="1"/>
</dbReference>
<accession>A0A7I8IZ74</accession>
<dbReference type="InterPro" id="IPR011344">
    <property type="entry name" value="ssDNA-bd"/>
</dbReference>
<dbReference type="SUPFAM" id="SSF50249">
    <property type="entry name" value="Nucleic acid-binding proteins"/>
    <property type="match status" value="1"/>
</dbReference>
<feature type="region of interest" description="Disordered" evidence="3">
    <location>
        <begin position="336"/>
        <end position="362"/>
    </location>
</feature>
<name>A0A7I8IZ74_SPIIN</name>
<dbReference type="InterPro" id="IPR000424">
    <property type="entry name" value="Primosome_PriB/ssb"/>
</dbReference>
<evidence type="ECO:0000256" key="1">
    <source>
        <dbReference type="ARBA" id="ARBA00023125"/>
    </source>
</evidence>
<dbReference type="GO" id="GO:0003697">
    <property type="term" value="F:single-stranded DNA binding"/>
    <property type="evidence" value="ECO:0007669"/>
    <property type="project" value="InterPro"/>
</dbReference>
<feature type="compositionally biased region" description="Low complexity" evidence="3">
    <location>
        <begin position="32"/>
        <end position="42"/>
    </location>
</feature>
<evidence type="ECO:0000256" key="3">
    <source>
        <dbReference type="SAM" id="MobiDB-lite"/>
    </source>
</evidence>
<sequence>MCPRQSSMSTDSTPKATSKRNTRASSAHPRGSKASAEPASSEKTGENQGDPLQAPVKPAEDAPELPKPSQIPWQTKVANSVNLIGYLGAPMQLGVSPDGAYTAVSILIHKKTNDLPQFWIPIVFRGDLAQIAACNLREKDYVYVTGQLTGQPEPADNDAESKIQVMVNSISYVLELRPEKKRDSSSEAPDSSLGGSLCGATMERLFDNPHKWWDNRPKDNKKTGRFKHKESGQSLEINQSTPAWVLQKLDSLVSARVAGRKQSGDSLATIYWTDLVENPQQWRDNREGKRSGKSHGLTDSTQLKPKFPDFSHKGTKHGLWLNSAPDWVLPKLEAAEASPRGHGQIEGKKVRTTPAKKGAESEETWKDLVENPKKWWDNRSTKIMLRIMIKNPVGAAETKHADFKHKETGVALWLGSSTPTWVRAKLPSPMS</sequence>
<feature type="region of interest" description="Disordered" evidence="3">
    <location>
        <begin position="1"/>
        <end position="72"/>
    </location>
</feature>
<dbReference type="Gene3D" id="2.40.50.140">
    <property type="entry name" value="Nucleic acid-binding proteins"/>
    <property type="match status" value="1"/>
</dbReference>
<dbReference type="PANTHER" id="PTHR10302">
    <property type="entry name" value="SINGLE-STRANDED DNA-BINDING PROTEIN"/>
    <property type="match status" value="1"/>
</dbReference>
<reference evidence="4 5" key="1">
    <citation type="submission" date="2019-12" db="EMBL/GenBank/DDBJ databases">
        <authorList>
            <person name="Scholz U."/>
            <person name="Mascher M."/>
            <person name="Fiebig A."/>
        </authorList>
    </citation>
    <scope>NUCLEOTIDE SEQUENCE</scope>
</reference>
<dbReference type="InterPro" id="IPR012340">
    <property type="entry name" value="NA-bd_OB-fold"/>
</dbReference>
<proteinExistence type="predicted"/>
<evidence type="ECO:0000313" key="4">
    <source>
        <dbReference type="EMBL" id="CAA2622690.1"/>
    </source>
</evidence>
<gene>
    <name evidence="4" type="ORF">SI7747_06008715</name>
</gene>
<dbReference type="EMBL" id="LR743593">
    <property type="protein sequence ID" value="CAA2622690.1"/>
    <property type="molecule type" value="Genomic_DNA"/>
</dbReference>
<feature type="compositionally biased region" description="Basic and acidic residues" evidence="3">
    <location>
        <begin position="209"/>
        <end position="222"/>
    </location>
</feature>
<dbReference type="AlphaFoldDB" id="A0A7I8IZ74"/>
<protein>
    <submittedName>
        <fullName evidence="4">Uncharacterized protein</fullName>
    </submittedName>
</protein>
<feature type="compositionally biased region" description="Polar residues" evidence="3">
    <location>
        <begin position="1"/>
        <end position="16"/>
    </location>
</feature>
<keyword evidence="1 2" id="KW-0238">DNA-binding</keyword>
<dbReference type="GO" id="GO:0042645">
    <property type="term" value="C:mitochondrial nucleoid"/>
    <property type="evidence" value="ECO:0007669"/>
    <property type="project" value="TreeGrafter"/>
</dbReference>
<feature type="region of interest" description="Disordered" evidence="3">
    <location>
        <begin position="209"/>
        <end position="234"/>
    </location>
</feature>
<dbReference type="PANTHER" id="PTHR10302:SF23">
    <property type="entry name" value="PROTEIN OSB4, CHLOROPLASTIC"/>
    <property type="match status" value="1"/>
</dbReference>
<keyword evidence="5" id="KW-1185">Reference proteome</keyword>
<dbReference type="EMBL" id="CACRZD030000006">
    <property type="protein sequence ID" value="CAA6662322.1"/>
    <property type="molecule type" value="Genomic_DNA"/>
</dbReference>